<feature type="compositionally biased region" description="Pro residues" evidence="1">
    <location>
        <begin position="43"/>
        <end position="68"/>
    </location>
</feature>
<evidence type="ECO:0000313" key="2">
    <source>
        <dbReference type="EMBL" id="KAF8652417.1"/>
    </source>
</evidence>
<name>A0A835A8B2_9POAL</name>
<evidence type="ECO:0000256" key="1">
    <source>
        <dbReference type="SAM" id="MobiDB-lite"/>
    </source>
</evidence>
<comment type="caution">
    <text evidence="2">The sequence shown here is derived from an EMBL/GenBank/DDBJ whole genome shotgun (WGS) entry which is preliminary data.</text>
</comment>
<proteinExistence type="predicted"/>
<protein>
    <submittedName>
        <fullName evidence="2">Uncharacterized protein</fullName>
    </submittedName>
</protein>
<feature type="region of interest" description="Disordered" evidence="1">
    <location>
        <begin position="38"/>
        <end position="125"/>
    </location>
</feature>
<evidence type="ECO:0000313" key="3">
    <source>
        <dbReference type="Proteomes" id="UP000636709"/>
    </source>
</evidence>
<feature type="compositionally biased region" description="Low complexity" evidence="1">
    <location>
        <begin position="101"/>
        <end position="118"/>
    </location>
</feature>
<dbReference type="AlphaFoldDB" id="A0A835A8B2"/>
<accession>A0A835A8B2</accession>
<feature type="compositionally biased region" description="Basic residues" evidence="1">
    <location>
        <begin position="83"/>
        <end position="100"/>
    </location>
</feature>
<organism evidence="2 3">
    <name type="scientific">Digitaria exilis</name>
    <dbReference type="NCBI Taxonomy" id="1010633"/>
    <lineage>
        <taxon>Eukaryota</taxon>
        <taxon>Viridiplantae</taxon>
        <taxon>Streptophyta</taxon>
        <taxon>Embryophyta</taxon>
        <taxon>Tracheophyta</taxon>
        <taxon>Spermatophyta</taxon>
        <taxon>Magnoliopsida</taxon>
        <taxon>Liliopsida</taxon>
        <taxon>Poales</taxon>
        <taxon>Poaceae</taxon>
        <taxon>PACMAD clade</taxon>
        <taxon>Panicoideae</taxon>
        <taxon>Panicodae</taxon>
        <taxon>Paniceae</taxon>
        <taxon>Anthephorinae</taxon>
        <taxon>Digitaria</taxon>
    </lineage>
</organism>
<dbReference type="EMBL" id="JACEFO010002656">
    <property type="protein sequence ID" value="KAF8652417.1"/>
    <property type="molecule type" value="Genomic_DNA"/>
</dbReference>
<reference evidence="2" key="1">
    <citation type="submission" date="2020-07" db="EMBL/GenBank/DDBJ databases">
        <title>Genome sequence and genetic diversity analysis of an under-domesticated orphan crop, white fonio (Digitaria exilis).</title>
        <authorList>
            <person name="Bennetzen J.L."/>
            <person name="Chen S."/>
            <person name="Ma X."/>
            <person name="Wang X."/>
            <person name="Yssel A.E.J."/>
            <person name="Chaluvadi S.R."/>
            <person name="Johnson M."/>
            <person name="Gangashetty P."/>
            <person name="Hamidou F."/>
            <person name="Sanogo M.D."/>
            <person name="Zwaenepoel A."/>
            <person name="Wallace J."/>
            <person name="Van De Peer Y."/>
            <person name="Van Deynze A."/>
        </authorList>
    </citation>
    <scope>NUCLEOTIDE SEQUENCE</scope>
    <source>
        <tissue evidence="2">Leaves</tissue>
    </source>
</reference>
<dbReference type="PROSITE" id="PS51257">
    <property type="entry name" value="PROKAR_LIPOPROTEIN"/>
    <property type="match status" value="1"/>
</dbReference>
<gene>
    <name evidence="2" type="ORF">HU200_062747</name>
</gene>
<keyword evidence="3" id="KW-1185">Reference proteome</keyword>
<dbReference type="Proteomes" id="UP000636709">
    <property type="component" value="Unassembled WGS sequence"/>
</dbReference>
<sequence>MTIGSKSNSPDLTSLPLYISSFLSHPPSSSSACTRLASWLLPSTPPPPPPPPPPPDRLRRPSPPPPPSCANQFAPDAPAALTAHRRSSTARLWRRPRHLRSAAVSPASTTSRRAAWSSLYSRARR</sequence>